<dbReference type="STRING" id="1141098.A0A1Y2D863"/>
<dbReference type="GeneID" id="63769712"/>
<dbReference type="EMBL" id="MCFJ01000027">
    <property type="protein sequence ID" value="ORY55458.1"/>
    <property type="molecule type" value="Genomic_DNA"/>
</dbReference>
<comment type="caution">
    <text evidence="5">The sequence shown here is derived from an EMBL/GenBank/DDBJ whole genome shotgun (WGS) entry which is preliminary data.</text>
</comment>
<dbReference type="CDD" id="cd12148">
    <property type="entry name" value="fungal_TF_MHR"/>
    <property type="match status" value="1"/>
</dbReference>
<evidence type="ECO:0000256" key="2">
    <source>
        <dbReference type="ARBA" id="ARBA00023242"/>
    </source>
</evidence>
<protein>
    <recommendedName>
        <fullName evidence="4">Zn(2)-C6 fungal-type domain-containing protein</fullName>
    </recommendedName>
</protein>
<dbReference type="SMART" id="SM00066">
    <property type="entry name" value="GAL4"/>
    <property type="match status" value="1"/>
</dbReference>
<keyword evidence="1" id="KW-0479">Metal-binding</keyword>
<dbReference type="AlphaFoldDB" id="A0A1Y2D863"/>
<feature type="compositionally biased region" description="Basic and acidic residues" evidence="3">
    <location>
        <begin position="1"/>
        <end position="15"/>
    </location>
</feature>
<evidence type="ECO:0000259" key="4">
    <source>
        <dbReference type="PROSITE" id="PS50048"/>
    </source>
</evidence>
<dbReference type="SUPFAM" id="SSF57701">
    <property type="entry name" value="Zn2/Cys6 DNA-binding domain"/>
    <property type="match status" value="1"/>
</dbReference>
<organism evidence="5 6">
    <name type="scientific">Pseudomassariella vexata</name>
    <dbReference type="NCBI Taxonomy" id="1141098"/>
    <lineage>
        <taxon>Eukaryota</taxon>
        <taxon>Fungi</taxon>
        <taxon>Dikarya</taxon>
        <taxon>Ascomycota</taxon>
        <taxon>Pezizomycotina</taxon>
        <taxon>Sordariomycetes</taxon>
        <taxon>Xylariomycetidae</taxon>
        <taxon>Amphisphaeriales</taxon>
        <taxon>Pseudomassariaceae</taxon>
        <taxon>Pseudomassariella</taxon>
    </lineage>
</organism>
<sequence>MERPRDAQSTGHDRQPLSASSVDGSGPKSNNRTKAGLRVSVACVQCRSKHVKCDATLPCCLRCKAEDKPCFYAKSRRGIRDPKKRSLISDKPPATSSSGPFLQLSELPSITIPSQPLRGMLSWNLNLNPDPMPMPSITRDDLLLDAYYKYFQPNHPWLPPKRVFVQHVKSDPHSMDFLLAVMRFVGSLYLPHVLSDDLRDGAYASACGTLPMTPQTVQGLLILGVVAFGESKLEYHAGWTNRAVSTALDIGMQRKDFAEAASDPVIAESYRRTYWGLYFQDTLRRTRQRERGTPLCEIACSVDLPCEEWEFESGQIPDPMSLAEYDLQNNLGETEFSSFSLLVDMCRITGTLVLPCCYDSEEKRGTCSTEPTPEFVTG</sequence>
<reference evidence="5 6" key="1">
    <citation type="submission" date="2016-07" db="EMBL/GenBank/DDBJ databases">
        <title>Pervasive Adenine N6-methylation of Active Genes in Fungi.</title>
        <authorList>
            <consortium name="DOE Joint Genome Institute"/>
            <person name="Mondo S.J."/>
            <person name="Dannebaum R.O."/>
            <person name="Kuo R.C."/>
            <person name="Labutti K."/>
            <person name="Haridas S."/>
            <person name="Kuo A."/>
            <person name="Salamov A."/>
            <person name="Ahrendt S.R."/>
            <person name="Lipzen A."/>
            <person name="Sullivan W."/>
            <person name="Andreopoulos W.B."/>
            <person name="Clum A."/>
            <person name="Lindquist E."/>
            <person name="Daum C."/>
            <person name="Ramamoorthy G.K."/>
            <person name="Gryganskyi A."/>
            <person name="Culley D."/>
            <person name="Magnuson J.K."/>
            <person name="James T.Y."/>
            <person name="O'Malley M.A."/>
            <person name="Stajich J.E."/>
            <person name="Spatafora J.W."/>
            <person name="Visel A."/>
            <person name="Grigoriev I.V."/>
        </authorList>
    </citation>
    <scope>NUCLEOTIDE SEQUENCE [LARGE SCALE GENOMIC DNA]</scope>
    <source>
        <strain evidence="5 6">CBS 129021</strain>
    </source>
</reference>
<gene>
    <name evidence="5" type="ORF">BCR38DRAFT_124402</name>
</gene>
<feature type="domain" description="Zn(2)-C6 fungal-type" evidence="4">
    <location>
        <begin position="42"/>
        <end position="72"/>
    </location>
</feature>
<keyword evidence="2" id="KW-0539">Nucleus</keyword>
<dbReference type="InParanoid" id="A0A1Y2D863"/>
<proteinExistence type="predicted"/>
<dbReference type="GO" id="GO:0006351">
    <property type="term" value="P:DNA-templated transcription"/>
    <property type="evidence" value="ECO:0007669"/>
    <property type="project" value="InterPro"/>
</dbReference>
<dbReference type="PROSITE" id="PS00463">
    <property type="entry name" value="ZN2_CY6_FUNGAL_1"/>
    <property type="match status" value="1"/>
</dbReference>
<dbReference type="Gene3D" id="4.10.240.10">
    <property type="entry name" value="Zn(2)-C6 fungal-type DNA-binding domain"/>
    <property type="match status" value="1"/>
</dbReference>
<dbReference type="GO" id="GO:0003677">
    <property type="term" value="F:DNA binding"/>
    <property type="evidence" value="ECO:0007669"/>
    <property type="project" value="InterPro"/>
</dbReference>
<dbReference type="PROSITE" id="PS50048">
    <property type="entry name" value="ZN2_CY6_FUNGAL_2"/>
    <property type="match status" value="1"/>
</dbReference>
<dbReference type="Proteomes" id="UP000193689">
    <property type="component" value="Unassembled WGS sequence"/>
</dbReference>
<keyword evidence="6" id="KW-1185">Reference proteome</keyword>
<dbReference type="PANTHER" id="PTHR47431:SF4">
    <property type="entry name" value="ZN(II)2CYS6 TRANSCRIPTION FACTOR (EUROFUNG)"/>
    <property type="match status" value="1"/>
</dbReference>
<dbReference type="OrthoDB" id="10067394at2759"/>
<dbReference type="Pfam" id="PF04082">
    <property type="entry name" value="Fungal_trans"/>
    <property type="match status" value="1"/>
</dbReference>
<dbReference type="GO" id="GO:0008270">
    <property type="term" value="F:zinc ion binding"/>
    <property type="evidence" value="ECO:0007669"/>
    <property type="project" value="InterPro"/>
</dbReference>
<evidence type="ECO:0000313" key="5">
    <source>
        <dbReference type="EMBL" id="ORY55458.1"/>
    </source>
</evidence>
<evidence type="ECO:0000256" key="3">
    <source>
        <dbReference type="SAM" id="MobiDB-lite"/>
    </source>
</evidence>
<dbReference type="RefSeq" id="XP_040709605.1">
    <property type="nucleotide sequence ID" value="XM_040853500.1"/>
</dbReference>
<dbReference type="InterPro" id="IPR001138">
    <property type="entry name" value="Zn2Cys6_DnaBD"/>
</dbReference>
<name>A0A1Y2D863_9PEZI</name>
<dbReference type="Pfam" id="PF00172">
    <property type="entry name" value="Zn_clus"/>
    <property type="match status" value="1"/>
</dbReference>
<accession>A0A1Y2D863</accession>
<dbReference type="CDD" id="cd00067">
    <property type="entry name" value="GAL4"/>
    <property type="match status" value="1"/>
</dbReference>
<dbReference type="InterPro" id="IPR007219">
    <property type="entry name" value="XnlR_reg_dom"/>
</dbReference>
<evidence type="ECO:0000256" key="1">
    <source>
        <dbReference type="ARBA" id="ARBA00022723"/>
    </source>
</evidence>
<dbReference type="InterPro" id="IPR036864">
    <property type="entry name" value="Zn2-C6_fun-type_DNA-bd_sf"/>
</dbReference>
<evidence type="ECO:0000313" key="6">
    <source>
        <dbReference type="Proteomes" id="UP000193689"/>
    </source>
</evidence>
<dbReference type="PANTHER" id="PTHR47431">
    <property type="entry name" value="ZN(II)2CYS6 TRANSCRIPTION FACTOR (EUROFUNG)-RELATED"/>
    <property type="match status" value="1"/>
</dbReference>
<dbReference type="GO" id="GO:0000981">
    <property type="term" value="F:DNA-binding transcription factor activity, RNA polymerase II-specific"/>
    <property type="evidence" value="ECO:0007669"/>
    <property type="project" value="InterPro"/>
</dbReference>
<feature type="compositionally biased region" description="Polar residues" evidence="3">
    <location>
        <begin position="17"/>
        <end position="33"/>
    </location>
</feature>
<feature type="region of interest" description="Disordered" evidence="3">
    <location>
        <begin position="1"/>
        <end position="34"/>
    </location>
</feature>